<dbReference type="AlphaFoldDB" id="A0A9N9DWD4"/>
<name>A0A9N9DWD4_FUNMO</name>
<evidence type="ECO:0000313" key="1">
    <source>
        <dbReference type="EMBL" id="CAG8650347.1"/>
    </source>
</evidence>
<comment type="caution">
    <text evidence="1">The sequence shown here is derived from an EMBL/GenBank/DDBJ whole genome shotgun (WGS) entry which is preliminary data.</text>
</comment>
<dbReference type="Proteomes" id="UP000789375">
    <property type="component" value="Unassembled WGS sequence"/>
</dbReference>
<sequence length="269" mass="31078">MSGLVARIFRPALRTLQPKTFFLTSQKRFRKDEPVYDFPPTDDLGRFFPKYASKFTKRHADALRVSFEPVDKYEVIPDVKVTIPERYVLPEVNHDLLASKDSMLKNSGLDTGTSESTTDTLVNDLLLHVVNLDAWPFKVRIKPPLKLITSNESVSAEPEFVVNKKKIALIEWQIAAEMLACGYENMINNYVDQELFAFRVISTYVTFYRAEIPILYWEELSEQLPKVQSIVIKRWPKENGKETGLNLAEPDERKAVITDLIKIRQRLLK</sequence>
<accession>A0A9N9DWD4</accession>
<reference evidence="1" key="1">
    <citation type="submission" date="2021-06" db="EMBL/GenBank/DDBJ databases">
        <authorList>
            <person name="Kallberg Y."/>
            <person name="Tangrot J."/>
            <person name="Rosling A."/>
        </authorList>
    </citation>
    <scope>NUCLEOTIDE SEQUENCE</scope>
    <source>
        <strain evidence="1">87-6 pot B 2015</strain>
    </source>
</reference>
<evidence type="ECO:0000313" key="2">
    <source>
        <dbReference type="Proteomes" id="UP000789375"/>
    </source>
</evidence>
<keyword evidence="2" id="KW-1185">Reference proteome</keyword>
<protein>
    <submittedName>
        <fullName evidence="1">5493_t:CDS:1</fullName>
    </submittedName>
</protein>
<gene>
    <name evidence="1" type="ORF">FMOSSE_LOCUS11446</name>
</gene>
<organism evidence="1 2">
    <name type="scientific">Funneliformis mosseae</name>
    <name type="common">Endomycorrhizal fungus</name>
    <name type="synonym">Glomus mosseae</name>
    <dbReference type="NCBI Taxonomy" id="27381"/>
    <lineage>
        <taxon>Eukaryota</taxon>
        <taxon>Fungi</taxon>
        <taxon>Fungi incertae sedis</taxon>
        <taxon>Mucoromycota</taxon>
        <taxon>Glomeromycotina</taxon>
        <taxon>Glomeromycetes</taxon>
        <taxon>Glomerales</taxon>
        <taxon>Glomeraceae</taxon>
        <taxon>Funneliformis</taxon>
    </lineage>
</organism>
<dbReference type="EMBL" id="CAJVPP010004459">
    <property type="protein sequence ID" value="CAG8650347.1"/>
    <property type="molecule type" value="Genomic_DNA"/>
</dbReference>
<proteinExistence type="predicted"/>